<dbReference type="SMART" id="SM01049">
    <property type="entry name" value="Cache_2"/>
    <property type="match status" value="1"/>
</dbReference>
<evidence type="ECO:0000256" key="3">
    <source>
        <dbReference type="ARBA" id="ARBA00022692"/>
    </source>
</evidence>
<dbReference type="PROSITE" id="PS50885">
    <property type="entry name" value="HAMP"/>
    <property type="match status" value="1"/>
</dbReference>
<keyword evidence="5 11" id="KW-0472">Membrane</keyword>
<dbReference type="SUPFAM" id="SSF58104">
    <property type="entry name" value="Methyl-accepting chemotaxis protein (MCP) signaling domain"/>
    <property type="match status" value="1"/>
</dbReference>
<proteinExistence type="inferred from homology"/>
<keyword evidence="15" id="KW-1185">Reference proteome</keyword>
<comment type="subcellular location">
    <subcellularLocation>
        <location evidence="1">Cell membrane</location>
        <topology evidence="1">Multi-pass membrane protein</topology>
    </subcellularLocation>
</comment>
<dbReference type="GO" id="GO:0007165">
    <property type="term" value="P:signal transduction"/>
    <property type="evidence" value="ECO:0007669"/>
    <property type="project" value="UniProtKB-KW"/>
</dbReference>
<dbReference type="Pfam" id="PF00015">
    <property type="entry name" value="MCPsignal"/>
    <property type="match status" value="1"/>
</dbReference>
<evidence type="ECO:0000259" key="12">
    <source>
        <dbReference type="PROSITE" id="PS50111"/>
    </source>
</evidence>
<dbReference type="PANTHER" id="PTHR32089">
    <property type="entry name" value="METHYL-ACCEPTING CHEMOTAXIS PROTEIN MCPB"/>
    <property type="match status" value="1"/>
</dbReference>
<keyword evidence="2" id="KW-1003">Cell membrane</keyword>
<feature type="transmembrane region" description="Helical" evidence="11">
    <location>
        <begin position="12"/>
        <end position="32"/>
    </location>
</feature>
<reference evidence="14 15" key="1">
    <citation type="submission" date="2020-04" db="EMBL/GenBank/DDBJ databases">
        <authorList>
            <person name="Hitch T.C.A."/>
            <person name="Wylensek D."/>
            <person name="Clavel T."/>
        </authorList>
    </citation>
    <scope>NUCLEOTIDE SEQUENCE [LARGE SCALE GENOMIC DNA]</scope>
    <source>
        <strain evidence="14 15">PG-130-P53-12</strain>
    </source>
</reference>
<dbReference type="SMART" id="SM00283">
    <property type="entry name" value="MA"/>
    <property type="match status" value="1"/>
</dbReference>
<organism evidence="14 15">
    <name type="scientific">Selenomonas bovis</name>
    <dbReference type="NCBI Taxonomy" id="416586"/>
    <lineage>
        <taxon>Bacteria</taxon>
        <taxon>Bacillati</taxon>
        <taxon>Bacillota</taxon>
        <taxon>Negativicutes</taxon>
        <taxon>Selenomonadales</taxon>
        <taxon>Selenomonadaceae</taxon>
        <taxon>Selenomonas</taxon>
    </lineage>
</organism>
<feature type="compositionally biased region" description="Low complexity" evidence="10">
    <location>
        <begin position="360"/>
        <end position="380"/>
    </location>
</feature>
<protein>
    <submittedName>
        <fullName evidence="14">Methyl-accepting chemotaxis protein</fullName>
    </submittedName>
</protein>
<evidence type="ECO:0000256" key="10">
    <source>
        <dbReference type="SAM" id="MobiDB-lite"/>
    </source>
</evidence>
<evidence type="ECO:0000313" key="15">
    <source>
        <dbReference type="Proteomes" id="UP000543804"/>
    </source>
</evidence>
<dbReference type="InterPro" id="IPR004089">
    <property type="entry name" value="MCPsignal_dom"/>
</dbReference>
<dbReference type="InterPro" id="IPR003660">
    <property type="entry name" value="HAMP_dom"/>
</dbReference>
<dbReference type="RefSeq" id="WP_170077495.1">
    <property type="nucleotide sequence ID" value="NZ_JABAFA010000017.1"/>
</dbReference>
<dbReference type="Pfam" id="PF08269">
    <property type="entry name" value="dCache_2"/>
    <property type="match status" value="1"/>
</dbReference>
<evidence type="ECO:0000256" key="2">
    <source>
        <dbReference type="ARBA" id="ARBA00022475"/>
    </source>
</evidence>
<evidence type="ECO:0000256" key="11">
    <source>
        <dbReference type="SAM" id="Phobius"/>
    </source>
</evidence>
<keyword evidence="4 11" id="KW-1133">Transmembrane helix</keyword>
<dbReference type="InterPro" id="IPR004010">
    <property type="entry name" value="Double_Cache_2"/>
</dbReference>
<dbReference type="Gene3D" id="3.30.450.20">
    <property type="entry name" value="PAS domain"/>
    <property type="match status" value="1"/>
</dbReference>
<feature type="domain" description="HAMP" evidence="13">
    <location>
        <begin position="235"/>
        <end position="289"/>
    </location>
</feature>
<dbReference type="EMBL" id="JABAFA010000017">
    <property type="protein sequence ID" value="NMD99047.1"/>
    <property type="molecule type" value="Genomic_DNA"/>
</dbReference>
<feature type="coiled-coil region" evidence="9">
    <location>
        <begin position="526"/>
        <end position="588"/>
    </location>
</feature>
<name>A0A848BCU9_9FIRM</name>
<comment type="similarity">
    <text evidence="7">Belongs to the methyl-accepting chemotaxis (MCP) protein family.</text>
</comment>
<comment type="caution">
    <text evidence="14">The sequence shown here is derived from an EMBL/GenBank/DDBJ whole genome shotgun (WGS) entry which is preliminary data.</text>
</comment>
<gene>
    <name evidence="14" type="ORF">HF878_06070</name>
</gene>
<sequence length="598" mass="63156">MHSIRTRLTVLFVTLSSVVAVLIAGYFIYAFVAKNQADVASYRQLLNDQFDREIRQQTEGLVSSLDAIYAAQQAGTLTEQEARALAIATIKSDRYDDGKGYFFADDKQTGVCVAHATLGSKVEGKRRIDDQDENGDYYMRKIFAAAAESDAGGFSNFSFPKPGESVGTPKRGFSMEFKPYGWIICTGTWIDYIDAAAQDYNKQAQAALHHQILVSLLLLLALELLIVFAGSRLAGSLSRPIARATDILHHFSEGDYRIAIDTSAAGQDELGSMVRMLATLKGSMCALIERVQAAADDVSSHAEQIQKGSEQSAQASSQTAGAITNVASAAEEQNASVKEAAQSIAALTDSMTRVSDNVRQSASAAKEAQESSEQGSQTAADAMSGMQALQSSVEETSAAIDRLGTRSKTIGQITDTITGIAQQTSLLALNAAIEAARAGTAGRGFAVVADEIGKLASESQDAAQSIAAIIADIQKDTAAAVGQMRQGKELAGHAAQTAKDAGSAFASVTTSVTHASAMTADTTERVRNAAAQMQSIQAAVAKVEEMSQAIAQQTENVSAATEEQSASVEEMAANCQQLAAMADKLRNAVAQFRCDKAH</sequence>
<feature type="domain" description="Methyl-accepting transducer" evidence="12">
    <location>
        <begin position="308"/>
        <end position="579"/>
    </location>
</feature>
<feature type="transmembrane region" description="Helical" evidence="11">
    <location>
        <begin position="212"/>
        <end position="234"/>
    </location>
</feature>
<feature type="region of interest" description="Disordered" evidence="10">
    <location>
        <begin position="355"/>
        <end position="393"/>
    </location>
</feature>
<dbReference type="AlphaFoldDB" id="A0A848BCU9"/>
<dbReference type="GO" id="GO:0005886">
    <property type="term" value="C:plasma membrane"/>
    <property type="evidence" value="ECO:0007669"/>
    <property type="project" value="UniProtKB-SubCell"/>
</dbReference>
<dbReference type="Gene3D" id="6.10.340.10">
    <property type="match status" value="1"/>
</dbReference>
<dbReference type="PROSITE" id="PS50111">
    <property type="entry name" value="CHEMOTAXIS_TRANSDUC_2"/>
    <property type="match status" value="1"/>
</dbReference>
<keyword evidence="6 8" id="KW-0807">Transducer</keyword>
<evidence type="ECO:0000256" key="8">
    <source>
        <dbReference type="PROSITE-ProRule" id="PRU00284"/>
    </source>
</evidence>
<dbReference type="InterPro" id="IPR033480">
    <property type="entry name" value="sCache_2"/>
</dbReference>
<evidence type="ECO:0000256" key="4">
    <source>
        <dbReference type="ARBA" id="ARBA00022989"/>
    </source>
</evidence>
<evidence type="ECO:0000259" key="13">
    <source>
        <dbReference type="PROSITE" id="PS50885"/>
    </source>
</evidence>
<dbReference type="Proteomes" id="UP000543804">
    <property type="component" value="Unassembled WGS sequence"/>
</dbReference>
<dbReference type="Gene3D" id="1.10.287.950">
    <property type="entry name" value="Methyl-accepting chemotaxis protein"/>
    <property type="match status" value="1"/>
</dbReference>
<keyword evidence="9" id="KW-0175">Coiled coil</keyword>
<evidence type="ECO:0000256" key="1">
    <source>
        <dbReference type="ARBA" id="ARBA00004651"/>
    </source>
</evidence>
<dbReference type="PANTHER" id="PTHR32089:SF112">
    <property type="entry name" value="LYSOZYME-LIKE PROTEIN-RELATED"/>
    <property type="match status" value="1"/>
</dbReference>
<keyword evidence="3 11" id="KW-0812">Transmembrane</keyword>
<evidence type="ECO:0000256" key="6">
    <source>
        <dbReference type="ARBA" id="ARBA00023224"/>
    </source>
</evidence>
<evidence type="ECO:0000313" key="14">
    <source>
        <dbReference type="EMBL" id="NMD99047.1"/>
    </source>
</evidence>
<evidence type="ECO:0000256" key="7">
    <source>
        <dbReference type="ARBA" id="ARBA00029447"/>
    </source>
</evidence>
<accession>A0A848BCU9</accession>
<evidence type="ECO:0000256" key="5">
    <source>
        <dbReference type="ARBA" id="ARBA00023136"/>
    </source>
</evidence>
<evidence type="ECO:0000256" key="9">
    <source>
        <dbReference type="SAM" id="Coils"/>
    </source>
</evidence>